<dbReference type="Proteomes" id="UP000886998">
    <property type="component" value="Unassembled WGS sequence"/>
</dbReference>
<dbReference type="EMBL" id="BMAV01017252">
    <property type="protein sequence ID" value="GFY68787.1"/>
    <property type="molecule type" value="Genomic_DNA"/>
</dbReference>
<proteinExistence type="predicted"/>
<reference evidence="1" key="1">
    <citation type="submission" date="2020-08" db="EMBL/GenBank/DDBJ databases">
        <title>Multicomponent nature underlies the extraordinary mechanical properties of spider dragline silk.</title>
        <authorList>
            <person name="Kono N."/>
            <person name="Nakamura H."/>
            <person name="Mori M."/>
            <person name="Yoshida Y."/>
            <person name="Ohtoshi R."/>
            <person name="Malay A.D."/>
            <person name="Moran D.A.P."/>
            <person name="Tomita M."/>
            <person name="Numata K."/>
            <person name="Arakawa K."/>
        </authorList>
    </citation>
    <scope>NUCLEOTIDE SEQUENCE</scope>
</reference>
<dbReference type="OrthoDB" id="7691932at2759"/>
<accession>A0A8X6YAZ6</accession>
<gene>
    <name evidence="1" type="primary">AVEN_22431_1</name>
    <name evidence="1" type="ORF">TNIN_21241</name>
</gene>
<evidence type="ECO:0000313" key="1">
    <source>
        <dbReference type="EMBL" id="GFY68787.1"/>
    </source>
</evidence>
<keyword evidence="2" id="KW-1185">Reference proteome</keyword>
<organism evidence="1 2">
    <name type="scientific">Trichonephila inaurata madagascariensis</name>
    <dbReference type="NCBI Taxonomy" id="2747483"/>
    <lineage>
        <taxon>Eukaryota</taxon>
        <taxon>Metazoa</taxon>
        <taxon>Ecdysozoa</taxon>
        <taxon>Arthropoda</taxon>
        <taxon>Chelicerata</taxon>
        <taxon>Arachnida</taxon>
        <taxon>Araneae</taxon>
        <taxon>Araneomorphae</taxon>
        <taxon>Entelegynae</taxon>
        <taxon>Araneoidea</taxon>
        <taxon>Nephilidae</taxon>
        <taxon>Trichonephila</taxon>
        <taxon>Trichonephila inaurata</taxon>
    </lineage>
</organism>
<sequence>MAKKHPTWSIKTLHSRGCESFKKEHLPKWEEDIIKREEINLINMHLLIPGHMIALLEARKNFHQITTRNLQQWALSAAGQFKDFEFKASKRWVEKLKKEHKIRQRKITKYVSQKETSTLEEILKSAETFRIQTLHLMPKFDIDFVINTDRTACQYQSTFNRTLADKGS</sequence>
<evidence type="ECO:0000313" key="2">
    <source>
        <dbReference type="Proteomes" id="UP000886998"/>
    </source>
</evidence>
<dbReference type="AlphaFoldDB" id="A0A8X6YAZ6"/>
<protein>
    <submittedName>
        <fullName evidence="1">HTH CENPB-type domain-containing protein</fullName>
    </submittedName>
</protein>
<name>A0A8X6YAZ6_9ARAC</name>
<comment type="caution">
    <text evidence="1">The sequence shown here is derived from an EMBL/GenBank/DDBJ whole genome shotgun (WGS) entry which is preliminary data.</text>
</comment>